<protein>
    <submittedName>
        <fullName evidence="2">Uncharacterized protein</fullName>
    </submittedName>
</protein>
<keyword evidence="3" id="KW-1185">Reference proteome</keyword>
<accession>A0ABN9VHU3</accession>
<feature type="transmembrane region" description="Helical" evidence="1">
    <location>
        <begin position="67"/>
        <end position="91"/>
    </location>
</feature>
<name>A0ABN9VHU3_9DINO</name>
<dbReference type="EMBL" id="CAUYUJ010017202">
    <property type="protein sequence ID" value="CAK0872796.1"/>
    <property type="molecule type" value="Genomic_DNA"/>
</dbReference>
<evidence type="ECO:0000256" key="1">
    <source>
        <dbReference type="SAM" id="Phobius"/>
    </source>
</evidence>
<sequence>VMTFLIYMLEQWKMKKAWTILALAEVVALLWSPLQFRSRLRVFLMRVELFFPMEVEELDLPLSHQRLFMAVVCLLCAMVWTMGVLVMPKYFQRKTLRFKWKVLAMVSTMLELAVGMGGDASAAAPDSGFNQVVAAPRWVRRPYHLWLEVFRMKVKQMIHLVVVFLMMVKLLKVLCLYQEILRLKWRLLDTMAFLMKEKMIIILNVEGQVLVMMLLRFFLAVASMLVMSLMVFLMKVKLRFSLEVEGMDLSLMVLRLHLE</sequence>
<feature type="non-terminal residue" evidence="2">
    <location>
        <position position="259"/>
    </location>
</feature>
<feature type="transmembrane region" description="Helical" evidence="1">
    <location>
        <begin position="160"/>
        <end position="180"/>
    </location>
</feature>
<keyword evidence="1" id="KW-1133">Transmembrane helix</keyword>
<gene>
    <name evidence="2" type="ORF">PCOR1329_LOCUS58161</name>
</gene>
<keyword evidence="1" id="KW-0812">Transmembrane</keyword>
<comment type="caution">
    <text evidence="2">The sequence shown here is derived from an EMBL/GenBank/DDBJ whole genome shotgun (WGS) entry which is preliminary data.</text>
</comment>
<evidence type="ECO:0000313" key="3">
    <source>
        <dbReference type="Proteomes" id="UP001189429"/>
    </source>
</evidence>
<organism evidence="2 3">
    <name type="scientific">Prorocentrum cordatum</name>
    <dbReference type="NCBI Taxonomy" id="2364126"/>
    <lineage>
        <taxon>Eukaryota</taxon>
        <taxon>Sar</taxon>
        <taxon>Alveolata</taxon>
        <taxon>Dinophyceae</taxon>
        <taxon>Prorocentrales</taxon>
        <taxon>Prorocentraceae</taxon>
        <taxon>Prorocentrum</taxon>
    </lineage>
</organism>
<reference evidence="2" key="1">
    <citation type="submission" date="2023-10" db="EMBL/GenBank/DDBJ databases">
        <authorList>
            <person name="Chen Y."/>
            <person name="Shah S."/>
            <person name="Dougan E. K."/>
            <person name="Thang M."/>
            <person name="Chan C."/>
        </authorList>
    </citation>
    <scope>NUCLEOTIDE SEQUENCE [LARGE SCALE GENOMIC DNA]</scope>
</reference>
<feature type="transmembrane region" description="Helical" evidence="1">
    <location>
        <begin position="17"/>
        <end position="36"/>
    </location>
</feature>
<proteinExistence type="predicted"/>
<dbReference type="Proteomes" id="UP001189429">
    <property type="component" value="Unassembled WGS sequence"/>
</dbReference>
<feature type="transmembrane region" description="Helical" evidence="1">
    <location>
        <begin position="200"/>
        <end position="233"/>
    </location>
</feature>
<keyword evidence="1" id="KW-0472">Membrane</keyword>
<feature type="non-terminal residue" evidence="2">
    <location>
        <position position="1"/>
    </location>
</feature>
<evidence type="ECO:0000313" key="2">
    <source>
        <dbReference type="EMBL" id="CAK0872796.1"/>
    </source>
</evidence>